<dbReference type="InterPro" id="IPR036388">
    <property type="entry name" value="WH-like_DNA-bd_sf"/>
</dbReference>
<dbReference type="Proteomes" id="UP001622557">
    <property type="component" value="Chromosome"/>
</dbReference>
<reference evidence="2 3" key="1">
    <citation type="submission" date="2022-10" db="EMBL/GenBank/DDBJ databases">
        <title>The complete genomes of actinobacterial strains from the NBC collection.</title>
        <authorList>
            <person name="Joergensen T.S."/>
            <person name="Alvarez Arevalo M."/>
            <person name="Sterndorff E.B."/>
            <person name="Faurdal D."/>
            <person name="Vuksanovic O."/>
            <person name="Mourched A.-S."/>
            <person name="Charusanti P."/>
            <person name="Shaw S."/>
            <person name="Blin K."/>
            <person name="Weber T."/>
        </authorList>
    </citation>
    <scope>NUCLEOTIDE SEQUENCE [LARGE SCALE GENOMIC DNA]</scope>
    <source>
        <strain evidence="2 3">NBC_00156</strain>
    </source>
</reference>
<organism evidence="2 3">
    <name type="scientific">Streptomyces achromogenes</name>
    <dbReference type="NCBI Taxonomy" id="67255"/>
    <lineage>
        <taxon>Bacteria</taxon>
        <taxon>Bacillati</taxon>
        <taxon>Actinomycetota</taxon>
        <taxon>Actinomycetes</taxon>
        <taxon>Kitasatosporales</taxon>
        <taxon>Streptomycetaceae</taxon>
        <taxon>Streptomyces</taxon>
    </lineage>
</organism>
<gene>
    <name evidence="2" type="ORF">OG350_35385</name>
</gene>
<dbReference type="InterPro" id="IPR036390">
    <property type="entry name" value="WH_DNA-bd_sf"/>
</dbReference>
<evidence type="ECO:0000259" key="1">
    <source>
        <dbReference type="PROSITE" id="PS50995"/>
    </source>
</evidence>
<dbReference type="RefSeq" id="WP_268693658.1">
    <property type="nucleotide sequence ID" value="NZ_CP108164.1"/>
</dbReference>
<dbReference type="PANTHER" id="PTHR33164">
    <property type="entry name" value="TRANSCRIPTIONAL REGULATOR, MARR FAMILY"/>
    <property type="match status" value="1"/>
</dbReference>
<evidence type="ECO:0000313" key="2">
    <source>
        <dbReference type="EMBL" id="WTQ85263.1"/>
    </source>
</evidence>
<proteinExistence type="predicted"/>
<dbReference type="InterPro" id="IPR000835">
    <property type="entry name" value="HTH_MarR-typ"/>
</dbReference>
<dbReference type="SMART" id="SM00347">
    <property type="entry name" value="HTH_MARR"/>
    <property type="match status" value="1"/>
</dbReference>
<sequence>METSEHRWLNDTEMRAWAGFLETYQLLHRLVDRQLRDDGEVTQVQYEILTRLNESPGRRLRMTELADRMVCSRSGLTYQVTQLEKAGLLWRQTDAQDERGVLAILTDAGRQVLDRTAPGHLATVRGGFLDVLTEEQIAQLADIFDTARAHLGGIDGLCYGTTAGAKRPAGPPE</sequence>
<name>A0ABZ1KXG1_STRAH</name>
<protein>
    <submittedName>
        <fullName evidence="2">MarR family winged helix-turn-helix transcriptional regulator</fullName>
    </submittedName>
</protein>
<dbReference type="PANTHER" id="PTHR33164:SF99">
    <property type="entry name" value="MARR FAMILY REGULATORY PROTEIN"/>
    <property type="match status" value="1"/>
</dbReference>
<dbReference type="SUPFAM" id="SSF46785">
    <property type="entry name" value="Winged helix' DNA-binding domain"/>
    <property type="match status" value="1"/>
</dbReference>
<accession>A0ABZ1KXG1</accession>
<dbReference type="GeneID" id="97285840"/>
<dbReference type="PROSITE" id="PS50995">
    <property type="entry name" value="HTH_MARR_2"/>
    <property type="match status" value="1"/>
</dbReference>
<dbReference type="InterPro" id="IPR039422">
    <property type="entry name" value="MarR/SlyA-like"/>
</dbReference>
<evidence type="ECO:0000313" key="3">
    <source>
        <dbReference type="Proteomes" id="UP001622557"/>
    </source>
</evidence>
<feature type="domain" description="HTH marR-type" evidence="1">
    <location>
        <begin position="1"/>
        <end position="149"/>
    </location>
</feature>
<dbReference type="Pfam" id="PF01047">
    <property type="entry name" value="MarR"/>
    <property type="match status" value="1"/>
</dbReference>
<dbReference type="Gene3D" id="1.10.10.10">
    <property type="entry name" value="Winged helix-like DNA-binding domain superfamily/Winged helix DNA-binding domain"/>
    <property type="match status" value="1"/>
</dbReference>
<dbReference type="EMBL" id="CP108164">
    <property type="protein sequence ID" value="WTQ85263.1"/>
    <property type="molecule type" value="Genomic_DNA"/>
</dbReference>
<keyword evidence="3" id="KW-1185">Reference proteome</keyword>